<comment type="cofactor">
    <cofactor evidence="15">
        <name>Cu cation</name>
        <dbReference type="ChEBI" id="CHEBI:23378"/>
    </cofactor>
    <text evidence="15">Binds a copper A center.</text>
</comment>
<feature type="domain" description="Cytochrome oxidase subunit II transmembrane region profile" evidence="18">
    <location>
        <begin position="1"/>
        <end position="79"/>
    </location>
</feature>
<dbReference type="InterPro" id="IPR011759">
    <property type="entry name" value="Cyt_c_oxidase_su2_TM_dom"/>
</dbReference>
<dbReference type="Gene3D" id="1.10.287.90">
    <property type="match status" value="1"/>
</dbReference>
<dbReference type="GO" id="GO:0042773">
    <property type="term" value="P:ATP synthesis coupled electron transport"/>
    <property type="evidence" value="ECO:0007669"/>
    <property type="project" value="TreeGrafter"/>
</dbReference>
<dbReference type="GO" id="GO:0005507">
    <property type="term" value="F:copper ion binding"/>
    <property type="evidence" value="ECO:0007669"/>
    <property type="project" value="InterPro"/>
</dbReference>
<evidence type="ECO:0000256" key="11">
    <source>
        <dbReference type="ARBA" id="ARBA00022989"/>
    </source>
</evidence>
<dbReference type="PROSITE" id="PS00078">
    <property type="entry name" value="COX2"/>
    <property type="match status" value="1"/>
</dbReference>
<dbReference type="Pfam" id="PF02790">
    <property type="entry name" value="COX2_TM"/>
    <property type="match status" value="1"/>
</dbReference>
<accession>Q9B8W2</accession>
<evidence type="ECO:0000256" key="6">
    <source>
        <dbReference type="ARBA" id="ARBA00022692"/>
    </source>
</evidence>
<comment type="function">
    <text evidence="15">Component of the cytochrome c oxidase, the last enzyme in the mitochondrial electron transport chain which drives oxidative phosphorylation. The respiratory chain contains 3 multisubunit complexes succinate dehydrogenase (complex II, CII), ubiquinol-cytochrome c oxidoreductase (cytochrome b-c1 complex, complex III, CIII) and cytochrome c oxidase (complex IV, CIV), that cooperate to transfer electrons derived from NADH and succinate to molecular oxygen, creating an electrochemical gradient over the inner membrane that drives transmembrane transport and the ATP synthase. Cytochrome c oxidase is the component of the respiratory chain that catalyzes the reduction of oxygen to water. Electrons originating from reduced cytochrome c in the intermembrane space (IMS) are transferred via the dinuclear copper A center (CU(A)) of subunit 2 and heme A of subunit 1 to the active site in subunit 1, a binuclear center (BNC) formed by heme A3 and copper B (CU(B)). The BNC reduces molecular oxygen to 2 water molecules using 4 electrons from cytochrome c in the IMS and 4 protons from the mitochondrial matrix.</text>
</comment>
<evidence type="ECO:0000256" key="12">
    <source>
        <dbReference type="ARBA" id="ARBA00023008"/>
    </source>
</evidence>
<dbReference type="SUPFAM" id="SSF81464">
    <property type="entry name" value="Cytochrome c oxidase subunit II-like, transmembrane region"/>
    <property type="match status" value="1"/>
</dbReference>
<feature type="transmembrane region" description="Helical" evidence="16">
    <location>
        <begin position="51"/>
        <end position="72"/>
    </location>
</feature>
<keyword evidence="5 15" id="KW-0679">Respiratory chain</keyword>
<dbReference type="GO" id="GO:0005743">
    <property type="term" value="C:mitochondrial inner membrane"/>
    <property type="evidence" value="ECO:0007669"/>
    <property type="project" value="UniProtKB-SubCell"/>
</dbReference>
<geneLocation type="mitochondrion" evidence="19"/>
<dbReference type="SUPFAM" id="SSF49503">
    <property type="entry name" value="Cupredoxins"/>
    <property type="match status" value="1"/>
</dbReference>
<evidence type="ECO:0000256" key="10">
    <source>
        <dbReference type="ARBA" id="ARBA00022982"/>
    </source>
</evidence>
<evidence type="ECO:0000256" key="8">
    <source>
        <dbReference type="ARBA" id="ARBA00022842"/>
    </source>
</evidence>
<feature type="domain" description="Cytochrome oxidase subunit II copper A binding" evidence="17">
    <location>
        <begin position="79"/>
        <end position="194"/>
    </location>
</feature>
<evidence type="ECO:0000313" key="19">
    <source>
        <dbReference type="EMBL" id="AAG13178.2"/>
    </source>
</evidence>
<gene>
    <name evidence="19" type="primary">cox2</name>
</gene>
<dbReference type="Pfam" id="PF00116">
    <property type="entry name" value="COX2"/>
    <property type="match status" value="1"/>
</dbReference>
<keyword evidence="7 15" id="KW-0479">Metal-binding</keyword>
<dbReference type="PROSITE" id="PS50857">
    <property type="entry name" value="COX2_CUA"/>
    <property type="match status" value="1"/>
</dbReference>
<comment type="subcellular location">
    <subcellularLocation>
        <location evidence="1">Membrane</location>
        <topology evidence="1">Multi-pass membrane protein</topology>
    </subcellularLocation>
    <subcellularLocation>
        <location evidence="15">Mitochondrion inner membrane</location>
        <topology evidence="15">Multi-pass membrane protein</topology>
    </subcellularLocation>
</comment>
<dbReference type="AlphaFoldDB" id="Q9B8W2"/>
<protein>
    <recommendedName>
        <fullName evidence="3 15">Cytochrome c oxidase subunit 2</fullName>
    </recommendedName>
</protein>
<dbReference type="InterPro" id="IPR036257">
    <property type="entry name" value="Cyt_c_oxidase_su2_TM_sf"/>
</dbReference>
<dbReference type="InterPro" id="IPR001505">
    <property type="entry name" value="Copper_CuA"/>
</dbReference>
<evidence type="ECO:0000256" key="13">
    <source>
        <dbReference type="ARBA" id="ARBA00023136"/>
    </source>
</evidence>
<dbReference type="PANTHER" id="PTHR22888">
    <property type="entry name" value="CYTOCHROME C OXIDASE, SUBUNIT II"/>
    <property type="match status" value="1"/>
</dbReference>
<keyword evidence="8" id="KW-0460">Magnesium</keyword>
<keyword evidence="11 16" id="KW-1133">Transmembrane helix</keyword>
<dbReference type="GeneID" id="800042"/>
<keyword evidence="15" id="KW-0999">Mitochondrion inner membrane</keyword>
<dbReference type="InterPro" id="IPR045187">
    <property type="entry name" value="CcO_II"/>
</dbReference>
<dbReference type="InterPro" id="IPR002429">
    <property type="entry name" value="CcO_II-like_C"/>
</dbReference>
<comment type="catalytic activity">
    <reaction evidence="14">
        <text>4 Fe(II)-[cytochrome c] + O2 + 8 H(+)(in) = 4 Fe(III)-[cytochrome c] + 2 H2O + 4 H(+)(out)</text>
        <dbReference type="Rhea" id="RHEA:11436"/>
        <dbReference type="Rhea" id="RHEA-COMP:10350"/>
        <dbReference type="Rhea" id="RHEA-COMP:14399"/>
        <dbReference type="ChEBI" id="CHEBI:15377"/>
        <dbReference type="ChEBI" id="CHEBI:15378"/>
        <dbReference type="ChEBI" id="CHEBI:15379"/>
        <dbReference type="ChEBI" id="CHEBI:29033"/>
        <dbReference type="ChEBI" id="CHEBI:29034"/>
        <dbReference type="EC" id="7.1.1.9"/>
    </reaction>
    <physiologicalReaction direction="left-to-right" evidence="14">
        <dbReference type="Rhea" id="RHEA:11437"/>
    </physiologicalReaction>
</comment>
<dbReference type="RefSeq" id="NP_066238.2">
    <property type="nucleotide sequence ID" value="NC_002547.1"/>
</dbReference>
<evidence type="ECO:0000259" key="17">
    <source>
        <dbReference type="PROSITE" id="PS50857"/>
    </source>
</evidence>
<proteinExistence type="inferred from homology"/>
<dbReference type="EMBL" id="AF216699">
    <property type="protein sequence ID" value="AAG13178.2"/>
    <property type="molecule type" value="Genomic_DNA"/>
</dbReference>
<keyword evidence="15 19" id="KW-0496">Mitochondrion</keyword>
<evidence type="ECO:0000256" key="15">
    <source>
        <dbReference type="RuleBase" id="RU000457"/>
    </source>
</evidence>
<evidence type="ECO:0000256" key="3">
    <source>
        <dbReference type="ARBA" id="ARBA00015946"/>
    </source>
</evidence>
<dbReference type="PROSITE" id="PS50999">
    <property type="entry name" value="COX2_TM"/>
    <property type="match status" value="1"/>
</dbReference>
<evidence type="ECO:0000256" key="16">
    <source>
        <dbReference type="SAM" id="Phobius"/>
    </source>
</evidence>
<comment type="similarity">
    <text evidence="2 15">Belongs to the cytochrome c oxidase subunit 2 family.</text>
</comment>
<dbReference type="CTD" id="4513"/>
<evidence type="ECO:0000256" key="9">
    <source>
        <dbReference type="ARBA" id="ARBA00022967"/>
    </source>
</evidence>
<evidence type="ECO:0000259" key="18">
    <source>
        <dbReference type="PROSITE" id="PS50999"/>
    </source>
</evidence>
<evidence type="ECO:0000256" key="5">
    <source>
        <dbReference type="ARBA" id="ARBA00022660"/>
    </source>
</evidence>
<feature type="transmembrane region" description="Helical" evidence="16">
    <location>
        <begin position="7"/>
        <end position="31"/>
    </location>
</feature>
<keyword evidence="13 15" id="KW-0472">Membrane</keyword>
<name>Q9B8W2_9CEST</name>
<keyword evidence="12 15" id="KW-0186">Copper</keyword>
<dbReference type="Gene3D" id="2.60.40.420">
    <property type="entry name" value="Cupredoxins - blue copper proteins"/>
    <property type="match status" value="1"/>
</dbReference>
<evidence type="ECO:0000256" key="4">
    <source>
        <dbReference type="ARBA" id="ARBA00022448"/>
    </source>
</evidence>
<dbReference type="PRINTS" id="PR01166">
    <property type="entry name" value="CYCOXIDASEII"/>
</dbReference>
<keyword evidence="4 15" id="KW-0813">Transport</keyword>
<keyword evidence="9" id="KW-1278">Translocase</keyword>
<evidence type="ECO:0000256" key="7">
    <source>
        <dbReference type="ARBA" id="ARBA00022723"/>
    </source>
</evidence>
<dbReference type="PANTHER" id="PTHR22888:SF9">
    <property type="entry name" value="CYTOCHROME C OXIDASE SUBUNIT 2"/>
    <property type="match status" value="1"/>
</dbReference>
<evidence type="ECO:0000256" key="1">
    <source>
        <dbReference type="ARBA" id="ARBA00004141"/>
    </source>
</evidence>
<dbReference type="GO" id="GO:0004129">
    <property type="term" value="F:cytochrome-c oxidase activity"/>
    <property type="evidence" value="ECO:0007669"/>
    <property type="project" value="UniProtKB-EC"/>
</dbReference>
<sequence length="194" mass="21981">MNLSLLYYDIVCYIVAVCMFILCFVYIMLFWNLFVGKGSVNFGSDNQLVELLWTIVPTMVVLVLCALNVNFITGNLDCYSSQTIKIIGHQWYWSYEYPDGCYDSYGSSDCFIVDKPMTMIYGVPYHLVVTSADVIHSFSVPSLNLKMDAIPGRLNHLFFCPSQHGVFLGYCAELCGVNHSVMPIMIEVIDVLKK</sequence>
<dbReference type="InterPro" id="IPR008972">
    <property type="entry name" value="Cupredoxin"/>
</dbReference>
<keyword evidence="10 15" id="KW-0249">Electron transport</keyword>
<evidence type="ECO:0000256" key="2">
    <source>
        <dbReference type="ARBA" id="ARBA00007866"/>
    </source>
</evidence>
<organism evidence="19">
    <name type="scientific">Taenia crassiceps</name>
    <dbReference type="NCBI Taxonomy" id="6207"/>
    <lineage>
        <taxon>Eukaryota</taxon>
        <taxon>Metazoa</taxon>
        <taxon>Spiralia</taxon>
        <taxon>Lophotrochozoa</taxon>
        <taxon>Platyhelminthes</taxon>
        <taxon>Cestoda</taxon>
        <taxon>Eucestoda</taxon>
        <taxon>Cyclophyllidea</taxon>
        <taxon>Taeniidae</taxon>
        <taxon>Taenia</taxon>
    </lineage>
</organism>
<keyword evidence="6 15" id="KW-0812">Transmembrane</keyword>
<reference evidence="19" key="1">
    <citation type="journal article" date="2000" name="Mol. Biol. Evol.">
        <title>Phylogenies inferred from mitochondrial gene orders-a cautionary tale from the parasitic flatworms.</title>
        <authorList>
            <person name="Le T.H."/>
            <person name="Blair D."/>
            <person name="Agatsuma T."/>
            <person name="Humair P.F."/>
            <person name="Campbell N.J."/>
            <person name="Iwagami M."/>
            <person name="Littlewood D.T."/>
            <person name="Peacock B."/>
            <person name="Johnston D.A."/>
            <person name="Bartley J."/>
            <person name="Rollinson D."/>
            <person name="Herniou E.A."/>
            <person name="Zarlenga D.S."/>
            <person name="McManus D.P."/>
        </authorList>
    </citation>
    <scope>NUCLEOTIDE SEQUENCE</scope>
    <source>
        <strain evidence="19">American</strain>
    </source>
</reference>
<evidence type="ECO:0000256" key="14">
    <source>
        <dbReference type="ARBA" id="ARBA00049512"/>
    </source>
</evidence>